<comment type="similarity">
    <text evidence="1 6">Belongs to the expansin family. Expansin A subfamily.</text>
</comment>
<dbReference type="HOGENOM" id="CLU_027462_0_3_1"/>
<dbReference type="Gene3D" id="2.60.40.760">
    <property type="entry name" value="Expansin, cellulose-binding-like domain"/>
    <property type="match status" value="1"/>
</dbReference>
<dbReference type="Pfam" id="PF03330">
    <property type="entry name" value="DPBB_1"/>
    <property type="match status" value="1"/>
</dbReference>
<dbReference type="InterPro" id="IPR007118">
    <property type="entry name" value="Expan_Lol_pI"/>
</dbReference>
<dbReference type="GO" id="GO:0009664">
    <property type="term" value="P:plant-type cell wall organization"/>
    <property type="evidence" value="ECO:0007669"/>
    <property type="project" value="InterPro"/>
</dbReference>
<dbReference type="InterPro" id="IPR009009">
    <property type="entry name" value="RlpA-like_DPBB"/>
</dbReference>
<organism evidence="9 10">
    <name type="scientific">Leersia perrieri</name>
    <dbReference type="NCBI Taxonomy" id="77586"/>
    <lineage>
        <taxon>Eukaryota</taxon>
        <taxon>Viridiplantae</taxon>
        <taxon>Streptophyta</taxon>
        <taxon>Embryophyta</taxon>
        <taxon>Tracheophyta</taxon>
        <taxon>Spermatophyta</taxon>
        <taxon>Magnoliopsida</taxon>
        <taxon>Liliopsida</taxon>
        <taxon>Poales</taxon>
        <taxon>Poaceae</taxon>
        <taxon>BOP clade</taxon>
        <taxon>Oryzoideae</taxon>
        <taxon>Oryzeae</taxon>
        <taxon>Oryzinae</taxon>
        <taxon>Leersia</taxon>
    </lineage>
</organism>
<evidence type="ECO:0000259" key="8">
    <source>
        <dbReference type="PROSITE" id="PS50843"/>
    </source>
</evidence>
<feature type="signal peptide" evidence="6">
    <location>
        <begin position="1"/>
        <end position="23"/>
    </location>
</feature>
<evidence type="ECO:0000259" key="7">
    <source>
        <dbReference type="PROSITE" id="PS50842"/>
    </source>
</evidence>
<dbReference type="SUPFAM" id="SSF50685">
    <property type="entry name" value="Barwin-like endoglucanases"/>
    <property type="match status" value="1"/>
</dbReference>
<dbReference type="CDD" id="cd22274">
    <property type="entry name" value="DPBB_EXPA_N"/>
    <property type="match status" value="1"/>
</dbReference>
<dbReference type="PANTHER" id="PTHR31867">
    <property type="entry name" value="EXPANSIN-A15"/>
    <property type="match status" value="1"/>
</dbReference>
<dbReference type="PRINTS" id="PR01226">
    <property type="entry name" value="EXPANSIN"/>
</dbReference>
<name>A0A0D9XK15_9ORYZ</name>
<keyword evidence="5" id="KW-0472">Membrane</keyword>
<dbReference type="AlphaFoldDB" id="A0A0D9XK15"/>
<dbReference type="InterPro" id="IPR002963">
    <property type="entry name" value="Expansin"/>
</dbReference>
<dbReference type="GO" id="GO:0005576">
    <property type="term" value="C:extracellular region"/>
    <property type="evidence" value="ECO:0007669"/>
    <property type="project" value="InterPro"/>
</dbReference>
<dbReference type="PROSITE" id="PS50843">
    <property type="entry name" value="EXPANSIN_CBD"/>
    <property type="match status" value="1"/>
</dbReference>
<comment type="function">
    <text evidence="6">Causes loosening and extension of plant cell walls by disrupting non-covalent bonding between cellulose microfibrils and matrix glucans. No enzymatic activity has been found.</text>
</comment>
<evidence type="ECO:0000256" key="6">
    <source>
        <dbReference type="RuleBase" id="RU365023"/>
    </source>
</evidence>
<keyword evidence="3 6" id="KW-0964">Secreted</keyword>
<dbReference type="Proteomes" id="UP000032180">
    <property type="component" value="Chromosome 10"/>
</dbReference>
<reference evidence="9 10" key="1">
    <citation type="submission" date="2012-08" db="EMBL/GenBank/DDBJ databases">
        <title>Oryza genome evolution.</title>
        <authorList>
            <person name="Wing R.A."/>
        </authorList>
    </citation>
    <scope>NUCLEOTIDE SEQUENCE</scope>
</reference>
<evidence type="ECO:0000256" key="2">
    <source>
        <dbReference type="ARBA" id="ARBA00022512"/>
    </source>
</evidence>
<evidence type="ECO:0000313" key="10">
    <source>
        <dbReference type="Proteomes" id="UP000032180"/>
    </source>
</evidence>
<dbReference type="PROSITE" id="PS50842">
    <property type="entry name" value="EXPANSIN_EG45"/>
    <property type="match status" value="1"/>
</dbReference>
<dbReference type="SUPFAM" id="SSF49590">
    <property type="entry name" value="PHL pollen allergen"/>
    <property type="match status" value="1"/>
</dbReference>
<reference evidence="10" key="2">
    <citation type="submission" date="2013-12" db="EMBL/GenBank/DDBJ databases">
        <authorList>
            <person name="Yu Y."/>
            <person name="Lee S."/>
            <person name="de Baynast K."/>
            <person name="Wissotski M."/>
            <person name="Liu L."/>
            <person name="Talag J."/>
            <person name="Goicoechea J."/>
            <person name="Angelova A."/>
            <person name="Jetty R."/>
            <person name="Kudrna D."/>
            <person name="Golser W."/>
            <person name="Rivera L."/>
            <person name="Zhang J."/>
            <person name="Wing R."/>
        </authorList>
    </citation>
    <scope>NUCLEOTIDE SEQUENCE</scope>
</reference>
<proteinExistence type="inferred from homology"/>
<dbReference type="InterPro" id="IPR007112">
    <property type="entry name" value="Expansin/allergen_DPBB_dom"/>
</dbReference>
<protein>
    <recommendedName>
        <fullName evidence="6">Expansin</fullName>
    </recommendedName>
</protein>
<dbReference type="STRING" id="77586.A0A0D9XK15"/>
<dbReference type="SMART" id="SM00837">
    <property type="entry name" value="DPBB_1"/>
    <property type="match status" value="1"/>
</dbReference>
<feature type="domain" description="Expansin-like CBD" evidence="8">
    <location>
        <begin position="168"/>
        <end position="248"/>
    </location>
</feature>
<sequence length="254" mass="27206">MGMAEKLLALCTVLAARVMLAAADWTQATATFYGGSNGAGTMGGACGYGNLYVTGYGIDNAALSAELFNDGAACGQCYLIICDSSKTPQWCKAGHAVTITATNLCPPNPTLPSDNGGWCNTPRHHFDMSQPSWEMIGVYRAGIVPVLYQRVKCWRNGGVRFTINGFDYFELVLVTNVAGSGSLTSVSIKGDKTGWIQMSRNWGANWQALVGGLAGQTLSFAAKSTGGQYIEFLNVVPASWTFGQTYTTYQQFDY</sequence>
<feature type="chain" id="PRO_5015214290" description="Expansin" evidence="6">
    <location>
        <begin position="24"/>
        <end position="254"/>
    </location>
</feature>
<dbReference type="InterPro" id="IPR007117">
    <property type="entry name" value="Expansin_CBD"/>
</dbReference>
<dbReference type="InterPro" id="IPR036749">
    <property type="entry name" value="Expansin_CBD_sf"/>
</dbReference>
<dbReference type="Gramene" id="LPERR10G08080.1">
    <property type="protein sequence ID" value="LPERR10G08080.1"/>
    <property type="gene ID" value="LPERR10G08080"/>
</dbReference>
<dbReference type="Pfam" id="PF01357">
    <property type="entry name" value="Expansin_C"/>
    <property type="match status" value="1"/>
</dbReference>
<dbReference type="Gene3D" id="2.40.40.10">
    <property type="entry name" value="RlpA-like domain"/>
    <property type="match status" value="1"/>
</dbReference>
<evidence type="ECO:0000256" key="3">
    <source>
        <dbReference type="ARBA" id="ARBA00022525"/>
    </source>
</evidence>
<dbReference type="EnsemblPlants" id="LPERR10G08080.1">
    <property type="protein sequence ID" value="LPERR10G08080.1"/>
    <property type="gene ID" value="LPERR10G08080"/>
</dbReference>
<accession>A0A0D9XK15</accession>
<dbReference type="InterPro" id="IPR036908">
    <property type="entry name" value="RlpA-like_sf"/>
</dbReference>
<dbReference type="GO" id="GO:0016020">
    <property type="term" value="C:membrane"/>
    <property type="evidence" value="ECO:0007669"/>
    <property type="project" value="UniProtKB-SubCell"/>
</dbReference>
<dbReference type="PRINTS" id="PR01225">
    <property type="entry name" value="EXPANSNFAMLY"/>
</dbReference>
<reference evidence="9" key="3">
    <citation type="submission" date="2015-04" db="UniProtKB">
        <authorList>
            <consortium name="EnsemblPlants"/>
        </authorList>
    </citation>
    <scope>IDENTIFICATION</scope>
</reference>
<keyword evidence="10" id="KW-1185">Reference proteome</keyword>
<keyword evidence="2 6" id="KW-0134">Cell wall</keyword>
<evidence type="ECO:0000313" key="9">
    <source>
        <dbReference type="EnsemblPlants" id="LPERR10G08080.1"/>
    </source>
</evidence>
<keyword evidence="4 6" id="KW-0732">Signal</keyword>
<keyword evidence="6" id="KW-0961">Cell wall biogenesis/degradation</keyword>
<feature type="domain" description="Expansin-like EG45" evidence="7">
    <location>
        <begin position="43"/>
        <end position="158"/>
    </location>
</feature>
<evidence type="ECO:0000256" key="1">
    <source>
        <dbReference type="ARBA" id="ARBA00005392"/>
    </source>
</evidence>
<evidence type="ECO:0000256" key="5">
    <source>
        <dbReference type="ARBA" id="ARBA00023136"/>
    </source>
</evidence>
<comment type="subcellular location">
    <subcellularLocation>
        <location evidence="6">Secreted</location>
        <location evidence="6">Cell wall</location>
    </subcellularLocation>
    <subcellularLocation>
        <location evidence="6">Membrane</location>
        <topology evidence="6">Peripheral membrane protein</topology>
    </subcellularLocation>
</comment>
<evidence type="ECO:0000256" key="4">
    <source>
        <dbReference type="ARBA" id="ARBA00022729"/>
    </source>
</evidence>